<dbReference type="InterPro" id="IPR036508">
    <property type="entry name" value="Chitin-bd_dom_sf"/>
</dbReference>
<dbReference type="AlphaFoldDB" id="A0A3P7MTU0"/>
<organism evidence="1 2">
    <name type="scientific">Onchocerca ochengi</name>
    <name type="common">Filarial nematode worm</name>
    <dbReference type="NCBI Taxonomy" id="42157"/>
    <lineage>
        <taxon>Eukaryota</taxon>
        <taxon>Metazoa</taxon>
        <taxon>Ecdysozoa</taxon>
        <taxon>Nematoda</taxon>
        <taxon>Chromadorea</taxon>
        <taxon>Rhabditida</taxon>
        <taxon>Spirurina</taxon>
        <taxon>Spiruromorpha</taxon>
        <taxon>Filarioidea</taxon>
        <taxon>Onchocercidae</taxon>
        <taxon>Onchocerca</taxon>
    </lineage>
</organism>
<keyword evidence="2" id="KW-1185">Reference proteome</keyword>
<protein>
    <recommendedName>
        <fullName evidence="3">Chitin-binding type-2 domain-containing protein</fullName>
    </recommendedName>
</protein>
<evidence type="ECO:0000313" key="2">
    <source>
        <dbReference type="Proteomes" id="UP000271087"/>
    </source>
</evidence>
<proteinExistence type="predicted"/>
<dbReference type="Proteomes" id="UP000271087">
    <property type="component" value="Unassembled WGS sequence"/>
</dbReference>
<reference evidence="1 2" key="1">
    <citation type="submission" date="2018-08" db="EMBL/GenBank/DDBJ databases">
        <authorList>
            <person name="Laetsch R D."/>
            <person name="Stevens L."/>
            <person name="Kumar S."/>
            <person name="Blaxter L. M."/>
        </authorList>
    </citation>
    <scope>NUCLEOTIDE SEQUENCE [LARGE SCALE GENOMIC DNA]</scope>
</reference>
<sequence>SCGIWASRQCSPGTTFDPSLQICSRDHLTGCPIGSLPVSRCAQQSFMNMCPGSSQCTEEYQVCCQPIPNLQPNYEPLLPVPIPVINDLLPR</sequence>
<dbReference type="EMBL" id="UYRW01011669">
    <property type="protein sequence ID" value="VDM99811.1"/>
    <property type="molecule type" value="Genomic_DNA"/>
</dbReference>
<dbReference type="SUPFAM" id="SSF57625">
    <property type="entry name" value="Invertebrate chitin-binding proteins"/>
    <property type="match status" value="1"/>
</dbReference>
<evidence type="ECO:0008006" key="3">
    <source>
        <dbReference type="Google" id="ProtNLM"/>
    </source>
</evidence>
<gene>
    <name evidence="1" type="ORF">NOO_LOCUS12706</name>
</gene>
<feature type="non-terminal residue" evidence="1">
    <location>
        <position position="1"/>
    </location>
</feature>
<accession>A0A3P7MTU0</accession>
<dbReference type="OrthoDB" id="6020543at2759"/>
<evidence type="ECO:0000313" key="1">
    <source>
        <dbReference type="EMBL" id="VDM99811.1"/>
    </source>
</evidence>
<name>A0A3P7MTU0_ONCOC</name>
<dbReference type="GO" id="GO:0008061">
    <property type="term" value="F:chitin binding"/>
    <property type="evidence" value="ECO:0007669"/>
    <property type="project" value="InterPro"/>
</dbReference>